<comment type="subunit">
    <text evidence="4 8">Homotetramer.</text>
</comment>
<gene>
    <name evidence="10" type="ORF">DVS28_a3620</name>
</gene>
<feature type="binding site" evidence="7">
    <location>
        <position position="106"/>
    </location>
    <ligand>
        <name>substrate</name>
    </ligand>
</feature>
<dbReference type="GO" id="GO:0006144">
    <property type="term" value="P:purine nucleobase metabolic process"/>
    <property type="evidence" value="ECO:0007669"/>
    <property type="project" value="UniProtKB-KW"/>
</dbReference>
<dbReference type="EC" id="3.5.2.17" evidence="8"/>
<accession>A0A346Y1E6</accession>
<comment type="function">
    <text evidence="2">Catalyzes the hydrolysis of 5-hydroxyisourate (HIU) to 2-oxo-4-hydroxy-4-carboxy-5-ureidoimidazoline (OHCU).</text>
</comment>
<dbReference type="RefSeq" id="WP_114592661.1">
    <property type="nucleotide sequence ID" value="NZ_CP031165.1"/>
</dbReference>
<dbReference type="PROSITE" id="PS00768">
    <property type="entry name" value="TRANSTHYRETIN_1"/>
    <property type="match status" value="1"/>
</dbReference>
<evidence type="ECO:0000256" key="4">
    <source>
        <dbReference type="ARBA" id="ARBA00011881"/>
    </source>
</evidence>
<dbReference type="AlphaFoldDB" id="A0A346Y1E6"/>
<organism evidence="10 11">
    <name type="scientific">Euzebya pacifica</name>
    <dbReference type="NCBI Taxonomy" id="1608957"/>
    <lineage>
        <taxon>Bacteria</taxon>
        <taxon>Bacillati</taxon>
        <taxon>Actinomycetota</taxon>
        <taxon>Nitriliruptoria</taxon>
        <taxon>Euzebyales</taxon>
    </lineage>
</organism>
<dbReference type="Pfam" id="PF00576">
    <property type="entry name" value="Transthyretin"/>
    <property type="match status" value="1"/>
</dbReference>
<feature type="binding site" evidence="7">
    <location>
        <position position="44"/>
    </location>
    <ligand>
        <name>substrate</name>
    </ligand>
</feature>
<name>A0A346Y1E6_9ACTN</name>
<evidence type="ECO:0000256" key="7">
    <source>
        <dbReference type="PIRSR" id="PIRSR600895-51"/>
    </source>
</evidence>
<feature type="domain" description="Transthyretin/hydroxyisourate hydrolase" evidence="9">
    <location>
        <begin position="3"/>
        <end position="108"/>
    </location>
</feature>
<dbReference type="Gene3D" id="2.60.40.180">
    <property type="entry name" value="Transthyretin/hydroxyisourate hydrolase domain"/>
    <property type="match status" value="1"/>
</dbReference>
<protein>
    <recommendedName>
        <fullName evidence="8">5-hydroxyisourate hydrolase</fullName>
        <shortName evidence="8">HIU hydrolase</shortName>
        <shortName evidence="8">HIUHase</shortName>
        <ecNumber evidence="8">3.5.2.17</ecNumber>
    </recommendedName>
</protein>
<dbReference type="PANTHER" id="PTHR10395">
    <property type="entry name" value="URICASE AND TRANSTHYRETIN-RELATED"/>
    <property type="match status" value="1"/>
</dbReference>
<evidence type="ECO:0000256" key="2">
    <source>
        <dbReference type="ARBA" id="ARBA00002704"/>
    </source>
</evidence>
<feature type="binding site" evidence="7">
    <location>
        <position position="6"/>
    </location>
    <ligand>
        <name>substrate</name>
    </ligand>
</feature>
<dbReference type="PRINTS" id="PR00189">
    <property type="entry name" value="TRNSTHYRETIN"/>
</dbReference>
<evidence type="ECO:0000256" key="5">
    <source>
        <dbReference type="ARBA" id="ARBA00022631"/>
    </source>
</evidence>
<dbReference type="InterPro" id="IPR023416">
    <property type="entry name" value="Transthyretin/HIU_hydrolase_d"/>
</dbReference>
<evidence type="ECO:0000313" key="10">
    <source>
        <dbReference type="EMBL" id="AXV08293.1"/>
    </source>
</evidence>
<evidence type="ECO:0000256" key="6">
    <source>
        <dbReference type="ARBA" id="ARBA00022801"/>
    </source>
</evidence>
<evidence type="ECO:0000313" key="11">
    <source>
        <dbReference type="Proteomes" id="UP000264006"/>
    </source>
</evidence>
<dbReference type="KEGG" id="euz:DVS28_a3620"/>
<dbReference type="InterPro" id="IPR000895">
    <property type="entry name" value="Transthyretin/HIU_hydrolase"/>
</dbReference>
<evidence type="ECO:0000256" key="8">
    <source>
        <dbReference type="RuleBase" id="RU361270"/>
    </source>
</evidence>
<comment type="catalytic activity">
    <reaction evidence="1 8">
        <text>5-hydroxyisourate + H2O = 5-hydroxy-2-oxo-4-ureido-2,5-dihydro-1H-imidazole-5-carboxylate + H(+)</text>
        <dbReference type="Rhea" id="RHEA:23736"/>
        <dbReference type="ChEBI" id="CHEBI:15377"/>
        <dbReference type="ChEBI" id="CHEBI:15378"/>
        <dbReference type="ChEBI" id="CHEBI:18072"/>
        <dbReference type="ChEBI" id="CHEBI:58639"/>
        <dbReference type="EC" id="3.5.2.17"/>
    </reaction>
</comment>
<dbReference type="OrthoDB" id="9792386at2"/>
<dbReference type="CDD" id="cd05822">
    <property type="entry name" value="TLP_HIUase"/>
    <property type="match status" value="1"/>
</dbReference>
<evidence type="ECO:0000256" key="1">
    <source>
        <dbReference type="ARBA" id="ARBA00001043"/>
    </source>
</evidence>
<dbReference type="InterPro" id="IPR023418">
    <property type="entry name" value="Thyroxine_BS"/>
</dbReference>
<proteinExistence type="inferred from homology"/>
<comment type="similarity">
    <text evidence="3 8">Belongs to the transthyretin family. 5-hydroxyisourate hydrolase subfamily.</text>
</comment>
<dbReference type="Proteomes" id="UP000264006">
    <property type="component" value="Chromosome"/>
</dbReference>
<dbReference type="SUPFAM" id="SSF49472">
    <property type="entry name" value="Transthyretin (synonym: prealbumin)"/>
    <property type="match status" value="1"/>
</dbReference>
<reference evidence="10 11" key="1">
    <citation type="submission" date="2018-09" db="EMBL/GenBank/DDBJ databases">
        <title>Complete genome sequence of Euzebya sp. DY32-46 isolated from seawater of Pacific Ocean.</title>
        <authorList>
            <person name="Xu L."/>
            <person name="Wu Y.-H."/>
            <person name="Xu X.-W."/>
        </authorList>
    </citation>
    <scope>NUCLEOTIDE SEQUENCE [LARGE SCALE GENOMIC DNA]</scope>
    <source>
        <strain evidence="10 11">DY32-46</strain>
    </source>
</reference>
<keyword evidence="6 8" id="KW-0378">Hydrolase</keyword>
<dbReference type="GO" id="GO:0033971">
    <property type="term" value="F:hydroxyisourate hydrolase activity"/>
    <property type="evidence" value="ECO:0007669"/>
    <property type="project" value="UniProtKB-EC"/>
</dbReference>
<dbReference type="EMBL" id="CP031165">
    <property type="protein sequence ID" value="AXV08293.1"/>
    <property type="molecule type" value="Genomic_DNA"/>
</dbReference>
<keyword evidence="5 8" id="KW-0659">Purine metabolism</keyword>
<dbReference type="InterPro" id="IPR014306">
    <property type="entry name" value="Hydroxyisourate_hydrolase"/>
</dbReference>
<sequence length="109" mass="11630">MSLSTHVLDTANGAPAAGVSVVAERAHDDGWVLVGRGTTDADGRVPELADGLVAGTHRLTFEVGRWFAEADTPTFWSDVVIAFVVADPDEHHHVPLLLSPYGYSTYRGS</sequence>
<evidence type="ECO:0000256" key="3">
    <source>
        <dbReference type="ARBA" id="ARBA00009850"/>
    </source>
</evidence>
<evidence type="ECO:0000259" key="9">
    <source>
        <dbReference type="Pfam" id="PF00576"/>
    </source>
</evidence>
<dbReference type="NCBIfam" id="TIGR02962">
    <property type="entry name" value="hdxy_isourate"/>
    <property type="match status" value="1"/>
</dbReference>
<dbReference type="InterPro" id="IPR036817">
    <property type="entry name" value="Transthyretin/HIU_hydrolase_sf"/>
</dbReference>
<dbReference type="PANTHER" id="PTHR10395:SF7">
    <property type="entry name" value="5-HYDROXYISOURATE HYDROLASE"/>
    <property type="match status" value="1"/>
</dbReference>
<keyword evidence="11" id="KW-1185">Reference proteome</keyword>